<dbReference type="PANTHER" id="PTHR21666:SF270">
    <property type="entry name" value="MUREIN HYDROLASE ACTIVATOR ENVC"/>
    <property type="match status" value="1"/>
</dbReference>
<dbReference type="EMBL" id="FOND01000017">
    <property type="protein sequence ID" value="SFF57183.1"/>
    <property type="molecule type" value="Genomic_DNA"/>
</dbReference>
<dbReference type="InterPro" id="IPR016047">
    <property type="entry name" value="M23ase_b-sheet_dom"/>
</dbReference>
<keyword evidence="1" id="KW-0175">Coiled coil</keyword>
<dbReference type="PANTHER" id="PTHR21666">
    <property type="entry name" value="PEPTIDASE-RELATED"/>
    <property type="match status" value="1"/>
</dbReference>
<organism evidence="4 5">
    <name type="scientific">Blastococcus tunisiensis</name>
    <dbReference type="NCBI Taxonomy" id="1798228"/>
    <lineage>
        <taxon>Bacteria</taxon>
        <taxon>Bacillati</taxon>
        <taxon>Actinomycetota</taxon>
        <taxon>Actinomycetes</taxon>
        <taxon>Geodermatophilales</taxon>
        <taxon>Geodermatophilaceae</taxon>
        <taxon>Blastococcus</taxon>
    </lineage>
</organism>
<protein>
    <submittedName>
        <fullName evidence="4">Peptidase family M23</fullName>
    </submittedName>
</protein>
<dbReference type="InterPro" id="IPR011055">
    <property type="entry name" value="Dup_hybrid_motif"/>
</dbReference>
<sequence>MFQRRPSGPATPSVPGRSRARRPVAGRRPRPARTALVAAVTGMTLLAIAGPASAVPAPPPNPSDSQLGAARAEQDAAAAEVGRIAALVAGAEAELEKVGVLAEAAGTAYLQAEEALLQAQEAADRTAAELQVAADAVTASQARIATFSRDSYMKGAQLSTTAALLDSAGPGELIQNAAMLAYVADNQVDVLSELEVAKVTQANADSAARAARDQMAAAEEAAEAAKVQADRQLAAQQGAYEQVAAQKTAYEAQLQSAQIRLLELQGARDAYQQWVAQKAAEEAAAARAAQEAAARAAAAAAAAAGGGGSGGGGGGASGGGGGGGGGNHVAPTSGRVSSCYGARWGVTHYGVDIAAPIGTNVYAATSGVVKRAGSATGFGQAVYILGDDGYVTVYGHVNRYFVSYGERVSAGEVIAEVGNRGQSTGPHLHFEVHRNGMLYSQQINPVPWLNARGVYIGGCGG</sequence>
<feature type="compositionally biased region" description="Basic residues" evidence="2">
    <location>
        <begin position="18"/>
        <end position="31"/>
    </location>
</feature>
<feature type="coiled-coil region" evidence="1">
    <location>
        <begin position="208"/>
        <end position="267"/>
    </location>
</feature>
<evidence type="ECO:0000313" key="5">
    <source>
        <dbReference type="Proteomes" id="UP000198589"/>
    </source>
</evidence>
<dbReference type="Pfam" id="PF01551">
    <property type="entry name" value="Peptidase_M23"/>
    <property type="match status" value="1"/>
</dbReference>
<dbReference type="STRING" id="1798228.SAMN05216574_11777"/>
<feature type="domain" description="M23ase beta-sheet core" evidence="3">
    <location>
        <begin position="347"/>
        <end position="437"/>
    </location>
</feature>
<dbReference type="SUPFAM" id="SSF51261">
    <property type="entry name" value="Duplicated hybrid motif"/>
    <property type="match status" value="1"/>
</dbReference>
<proteinExistence type="predicted"/>
<evidence type="ECO:0000256" key="1">
    <source>
        <dbReference type="SAM" id="Coils"/>
    </source>
</evidence>
<name>A0A1I2JT51_9ACTN</name>
<reference evidence="5" key="1">
    <citation type="submission" date="2016-10" db="EMBL/GenBank/DDBJ databases">
        <authorList>
            <person name="Varghese N."/>
            <person name="Submissions S."/>
        </authorList>
    </citation>
    <scope>NUCLEOTIDE SEQUENCE [LARGE SCALE GENOMIC DNA]</scope>
    <source>
        <strain evidence="5">DSM 46838</strain>
    </source>
</reference>
<gene>
    <name evidence="4" type="ORF">SAMN05216574_11777</name>
</gene>
<evidence type="ECO:0000313" key="4">
    <source>
        <dbReference type="EMBL" id="SFF57183.1"/>
    </source>
</evidence>
<dbReference type="AlphaFoldDB" id="A0A1I2JT51"/>
<feature type="region of interest" description="Disordered" evidence="2">
    <location>
        <begin position="1"/>
        <end position="32"/>
    </location>
</feature>
<keyword evidence="5" id="KW-1185">Reference proteome</keyword>
<dbReference type="InterPro" id="IPR050570">
    <property type="entry name" value="Cell_wall_metabolism_enzyme"/>
</dbReference>
<evidence type="ECO:0000259" key="3">
    <source>
        <dbReference type="Pfam" id="PF01551"/>
    </source>
</evidence>
<dbReference type="CDD" id="cd12797">
    <property type="entry name" value="M23_peptidase"/>
    <property type="match status" value="1"/>
</dbReference>
<dbReference type="GO" id="GO:0004222">
    <property type="term" value="F:metalloendopeptidase activity"/>
    <property type="evidence" value="ECO:0007669"/>
    <property type="project" value="TreeGrafter"/>
</dbReference>
<dbReference type="Proteomes" id="UP000198589">
    <property type="component" value="Unassembled WGS sequence"/>
</dbReference>
<dbReference type="Gene3D" id="2.70.70.10">
    <property type="entry name" value="Glucose Permease (Domain IIA)"/>
    <property type="match status" value="1"/>
</dbReference>
<evidence type="ECO:0000256" key="2">
    <source>
        <dbReference type="SAM" id="MobiDB-lite"/>
    </source>
</evidence>
<accession>A0A1I2JT51</accession>